<dbReference type="EMBL" id="JALKFT010000006">
    <property type="protein sequence ID" value="MCK9875738.1"/>
    <property type="molecule type" value="Genomic_DNA"/>
</dbReference>
<organism evidence="2 3">
    <name type="scientific">Frankia umida</name>
    <dbReference type="NCBI Taxonomy" id="573489"/>
    <lineage>
        <taxon>Bacteria</taxon>
        <taxon>Bacillati</taxon>
        <taxon>Actinomycetota</taxon>
        <taxon>Actinomycetes</taxon>
        <taxon>Frankiales</taxon>
        <taxon>Frankiaceae</taxon>
        <taxon>Frankia</taxon>
    </lineage>
</organism>
<evidence type="ECO:0000313" key="2">
    <source>
        <dbReference type="EMBL" id="MCK9875738.1"/>
    </source>
</evidence>
<evidence type="ECO:0000256" key="1">
    <source>
        <dbReference type="SAM" id="MobiDB-lite"/>
    </source>
</evidence>
<sequence length="272" mass="27116">MTGLPRIAVLGLDAATAAAAVALVDGGLEIAVFAPEPISPDDVAALAAYGCADRLVALVPATLRLSAATPTAPPFEIHGTPADHEPSAPAEVTRPDAGAPLGTFDAVVLNDHTGHLLPTAPAGPAAPSGASSQPGVVQRFGDVFDPRAAWVFHIGGPVELGAARGRWIGEYLRGRYALPANLPAGPDADPGHGHGLGAGSGVGAGARSGVGARPGAGGLPGMAATAMRGRPWRRGARSTLADLDRELQAGHARAATAGYPLPTPSAWLTPSQ</sequence>
<feature type="region of interest" description="Disordered" evidence="1">
    <location>
        <begin position="74"/>
        <end position="96"/>
    </location>
</feature>
<protein>
    <submittedName>
        <fullName evidence="2">Uncharacterized protein</fullName>
    </submittedName>
</protein>
<name>A0ABT0JW37_9ACTN</name>
<keyword evidence="3" id="KW-1185">Reference proteome</keyword>
<accession>A0ABT0JW37</accession>
<comment type="caution">
    <text evidence="2">The sequence shown here is derived from an EMBL/GenBank/DDBJ whole genome shotgun (WGS) entry which is preliminary data.</text>
</comment>
<dbReference type="RefSeq" id="WP_248824150.1">
    <property type="nucleotide sequence ID" value="NZ_JALKFT010000006.1"/>
</dbReference>
<feature type="region of interest" description="Disordered" evidence="1">
    <location>
        <begin position="249"/>
        <end position="272"/>
    </location>
</feature>
<reference evidence="2 3" key="1">
    <citation type="submission" date="2022-04" db="EMBL/GenBank/DDBJ databases">
        <title>Genome diversity in the genus Frankia.</title>
        <authorList>
            <person name="Carlos-Shanley C."/>
            <person name="Hahn D."/>
        </authorList>
    </citation>
    <scope>NUCLEOTIDE SEQUENCE [LARGE SCALE GENOMIC DNA]</scope>
    <source>
        <strain evidence="2 3">Ag45/Mut15</strain>
    </source>
</reference>
<gene>
    <name evidence="2" type="ORF">MXD59_08120</name>
</gene>
<dbReference type="Proteomes" id="UP001201873">
    <property type="component" value="Unassembled WGS sequence"/>
</dbReference>
<evidence type="ECO:0000313" key="3">
    <source>
        <dbReference type="Proteomes" id="UP001201873"/>
    </source>
</evidence>
<proteinExistence type="predicted"/>